<dbReference type="InterPro" id="IPR032675">
    <property type="entry name" value="LRR_dom_sf"/>
</dbReference>
<dbReference type="SMART" id="SM00368">
    <property type="entry name" value="LRR_RI"/>
    <property type="match status" value="6"/>
</dbReference>
<feature type="domain" description="F-box/LRR-repeat protein 15-like leucin rich repeat" evidence="2">
    <location>
        <begin position="133"/>
        <end position="238"/>
    </location>
</feature>
<dbReference type="PANTHER" id="PTHR13318:SF105">
    <property type="entry name" value="F-BOX_LRR-REPEAT PROTEIN 3"/>
    <property type="match status" value="1"/>
</dbReference>
<dbReference type="Proteomes" id="UP000241890">
    <property type="component" value="Unassembled WGS sequence"/>
</dbReference>
<dbReference type="PANTHER" id="PTHR13318">
    <property type="entry name" value="PARTNER OF PAIRED, ISOFORM B-RELATED"/>
    <property type="match status" value="1"/>
</dbReference>
<dbReference type="AlphaFoldDB" id="A0A2R5GAQ4"/>
<dbReference type="Pfam" id="PF13516">
    <property type="entry name" value="LRR_6"/>
    <property type="match status" value="3"/>
</dbReference>
<evidence type="ECO:0000313" key="3">
    <source>
        <dbReference type="EMBL" id="GBG26818.1"/>
    </source>
</evidence>
<dbReference type="InParanoid" id="A0A2R5GAQ4"/>
<dbReference type="GO" id="GO:0031146">
    <property type="term" value="P:SCF-dependent proteasomal ubiquitin-dependent protein catabolic process"/>
    <property type="evidence" value="ECO:0007669"/>
    <property type="project" value="TreeGrafter"/>
</dbReference>
<dbReference type="InterPro" id="IPR001611">
    <property type="entry name" value="Leu-rich_rpt"/>
</dbReference>
<dbReference type="OrthoDB" id="120976at2759"/>
<dbReference type="GO" id="GO:0019005">
    <property type="term" value="C:SCF ubiquitin ligase complex"/>
    <property type="evidence" value="ECO:0007669"/>
    <property type="project" value="TreeGrafter"/>
</dbReference>
<evidence type="ECO:0000259" key="2">
    <source>
        <dbReference type="Pfam" id="PF25372"/>
    </source>
</evidence>
<feature type="region of interest" description="Disordered" evidence="1">
    <location>
        <begin position="544"/>
        <end position="563"/>
    </location>
</feature>
<dbReference type="SUPFAM" id="SSF52047">
    <property type="entry name" value="RNI-like"/>
    <property type="match status" value="2"/>
</dbReference>
<dbReference type="SMART" id="SM00367">
    <property type="entry name" value="LRR_CC"/>
    <property type="match status" value="11"/>
</dbReference>
<keyword evidence="4" id="KW-1185">Reference proteome</keyword>
<feature type="compositionally biased region" description="Basic and acidic residues" evidence="1">
    <location>
        <begin position="370"/>
        <end position="382"/>
    </location>
</feature>
<proteinExistence type="predicted"/>
<feature type="compositionally biased region" description="Basic residues" evidence="1">
    <location>
        <begin position="553"/>
        <end position="563"/>
    </location>
</feature>
<feature type="compositionally biased region" description="Low complexity" evidence="1">
    <location>
        <begin position="570"/>
        <end position="580"/>
    </location>
</feature>
<dbReference type="Gene3D" id="3.80.10.10">
    <property type="entry name" value="Ribonuclease Inhibitor"/>
    <property type="match status" value="5"/>
</dbReference>
<comment type="caution">
    <text evidence="3">The sequence shown here is derived from an EMBL/GenBank/DDBJ whole genome shotgun (WGS) entry which is preliminary data.</text>
</comment>
<feature type="region of interest" description="Disordered" evidence="1">
    <location>
        <begin position="370"/>
        <end position="391"/>
    </location>
</feature>
<name>A0A2R5GAQ4_9STRA</name>
<dbReference type="EMBL" id="BEYU01000024">
    <property type="protein sequence ID" value="GBG26818.1"/>
    <property type="molecule type" value="Genomic_DNA"/>
</dbReference>
<feature type="region of interest" description="Disordered" evidence="1">
    <location>
        <begin position="407"/>
        <end position="539"/>
    </location>
</feature>
<sequence length="1030" mass="111670">MPSQIAFTAPVTGACNDATQPALASFADRATRSISVPSRPPPSSLLEAESDYARTAAETLLAVQDHDLVYSPLSLVDLCMRTLCQHTEDWVARDGTPRMNLRALPKEIALQLFEMARKHKLLREDILAAFHRCEITEVRLAQYPGITDNWLPDMTRLVGLRILDLSHCTSITDEGLRSIGALGFGKGVLEVLRLESCVALTDASVAFVVSALSNTLRELNLSGCPRLTDATLARIIMAKELRTLNLNRCQLFTPVYLCQLALLCNLRSLNVGLIPNVDHNVLSAFRPSLQRGAPLLLDAIVRCYDATDHSFFPRQQRQALSIEAVFQDNDSYRSMASFFESDDDDIEEENDSDEDATLVEEVGHVHGLVEDPRTNSRLRDPIHSSASDLEDARGYADAGFVMESDEFDISDDNSDPRSSSSRSSTSSATALSAMSSRRVSLNSMLSSPLSGSTRTLSLSPQSTAFSHDDHDAEETSSLRLQRQEPRGDQGSGARATSSLESEEEPTMESLGHELRGGSPQPQHQLPSQSSQGSSPDPFLRRVLRPLKSSGSMSRRRSAWKLRKSRARQDSYSSLASSSTSPNLDTGASVKTFSSSSGSCPSIVSTLTRAPYDLATISSQFENADRCGLYNLEHLDAGFCSVDDLGAQHLSCLRNLRSLVLAQNPITAAAVPCLTQLVALEHLDVTQCSSLGNGAAQLLSLPSLKSLSLEYVPVVRLADDENFGQLQELNLSNTSVDDRSLAILAKRARSLRSLKLESCRITASGLAHLVALVHLHTLDLSETDLDDDSMRHVAVLPALVDLNLFQSGVSDAGVSILAQRLYSLERLNIDTGDISGPCLLRLRSLRNLKHLDLFGAHVTDRGCRDLMAAGLAHLESLEICGGLITNTGVSHLCSMRAKLKRLNLSQNAGIGDEAVKCLAQAFGMSMRSLSLSGTRITKRSITLMYSFVYLEELVVRGCKLPIFRAHGVSDKARVTVGRATMASALCVVHKAMTATMTTNALAAPPDTIVRTGTLSWSESSSTSSVSPSELG</sequence>
<feature type="compositionally biased region" description="Low complexity" evidence="1">
    <location>
        <begin position="516"/>
        <end position="537"/>
    </location>
</feature>
<organism evidence="3 4">
    <name type="scientific">Hondaea fermentalgiana</name>
    <dbReference type="NCBI Taxonomy" id="2315210"/>
    <lineage>
        <taxon>Eukaryota</taxon>
        <taxon>Sar</taxon>
        <taxon>Stramenopiles</taxon>
        <taxon>Bigyra</taxon>
        <taxon>Labyrinthulomycetes</taxon>
        <taxon>Thraustochytrida</taxon>
        <taxon>Thraustochytriidae</taxon>
        <taxon>Hondaea</taxon>
    </lineage>
</organism>
<feature type="compositionally biased region" description="Polar residues" evidence="1">
    <location>
        <begin position="581"/>
        <end position="592"/>
    </location>
</feature>
<accession>A0A2R5GAQ4</accession>
<dbReference type="InterPro" id="IPR057207">
    <property type="entry name" value="FBXL15_LRR"/>
</dbReference>
<evidence type="ECO:0000313" key="4">
    <source>
        <dbReference type="Proteomes" id="UP000241890"/>
    </source>
</evidence>
<feature type="region of interest" description="Disordered" evidence="1">
    <location>
        <begin position="570"/>
        <end position="599"/>
    </location>
</feature>
<feature type="compositionally biased region" description="Low complexity" evidence="1">
    <location>
        <begin position="416"/>
        <end position="437"/>
    </location>
</feature>
<protein>
    <submittedName>
        <fullName evidence="3">F-box/LRR-repeat protein 7</fullName>
    </submittedName>
</protein>
<dbReference type="Pfam" id="PF25372">
    <property type="entry name" value="DUF7885"/>
    <property type="match status" value="1"/>
</dbReference>
<gene>
    <name evidence="3" type="ORF">FCC1311_030402</name>
</gene>
<feature type="compositionally biased region" description="Polar residues" evidence="1">
    <location>
        <begin position="438"/>
        <end position="465"/>
    </location>
</feature>
<evidence type="ECO:0000256" key="1">
    <source>
        <dbReference type="SAM" id="MobiDB-lite"/>
    </source>
</evidence>
<dbReference type="InterPro" id="IPR006553">
    <property type="entry name" value="Leu-rich_rpt_Cys-con_subtyp"/>
</dbReference>
<reference evidence="3 4" key="1">
    <citation type="submission" date="2017-12" db="EMBL/GenBank/DDBJ databases">
        <title>Sequencing, de novo assembly and annotation of complete genome of a new Thraustochytrid species, strain FCC1311.</title>
        <authorList>
            <person name="Sedici K."/>
            <person name="Godart F."/>
            <person name="Aiese Cigliano R."/>
            <person name="Sanseverino W."/>
            <person name="Barakat M."/>
            <person name="Ortet P."/>
            <person name="Marechal E."/>
            <person name="Cagnac O."/>
            <person name="Amato A."/>
        </authorList>
    </citation>
    <scope>NUCLEOTIDE SEQUENCE [LARGE SCALE GENOMIC DNA]</scope>
</reference>